<gene>
    <name evidence="1" type="ORF">BBD42_24435</name>
</gene>
<dbReference type="RefSeq" id="WP_099520312.1">
    <property type="nucleotide sequence ID" value="NZ_CP016808.1"/>
</dbReference>
<dbReference type="EMBL" id="CP016808">
    <property type="protein sequence ID" value="ANY69278.1"/>
    <property type="molecule type" value="Genomic_DNA"/>
</dbReference>
<accession>A0A1B2DNJ0</accession>
<name>A0A1B2DNJ0_9BACL</name>
<reference evidence="1" key="1">
    <citation type="submission" date="2016-08" db="EMBL/GenBank/DDBJ databases">
        <title>Complete Genome Seqeunce of Paenibacillus sp. BIHB 4019 from tea rhizoplane.</title>
        <authorList>
            <person name="Thakur R."/>
            <person name="Swarnkar M.K."/>
            <person name="Gulati A."/>
        </authorList>
    </citation>
    <scope>NUCLEOTIDE SEQUENCE [LARGE SCALE GENOMIC DNA]</scope>
    <source>
        <strain evidence="1">BIHB4019</strain>
    </source>
</reference>
<sequence length="69" mass="7433">MIPISGRPEREAIAASFFGYRIWFYPFAAVLLNPLPCATVSFTALSAITDTNKGLLSGALQQGLWQAGD</sequence>
<dbReference type="AlphaFoldDB" id="A0A1B2DNJ0"/>
<evidence type="ECO:0000313" key="1">
    <source>
        <dbReference type="EMBL" id="ANY69278.1"/>
    </source>
</evidence>
<proteinExistence type="predicted"/>
<protein>
    <submittedName>
        <fullName evidence="1">Uncharacterized protein</fullName>
    </submittedName>
</protein>
<organism evidence="1">
    <name type="scientific">Paenibacillus sp. BIHB 4019</name>
    <dbReference type="NCBI Taxonomy" id="1870819"/>
    <lineage>
        <taxon>Bacteria</taxon>
        <taxon>Bacillati</taxon>
        <taxon>Bacillota</taxon>
        <taxon>Bacilli</taxon>
        <taxon>Bacillales</taxon>
        <taxon>Paenibacillaceae</taxon>
        <taxon>Paenibacillus</taxon>
    </lineage>
</organism>